<dbReference type="Pfam" id="PF25607">
    <property type="entry name" value="DUF7939"/>
    <property type="match status" value="1"/>
</dbReference>
<feature type="transmembrane region" description="Helical" evidence="2">
    <location>
        <begin position="410"/>
        <end position="431"/>
    </location>
</feature>
<evidence type="ECO:0000259" key="4">
    <source>
        <dbReference type="Pfam" id="PF25607"/>
    </source>
</evidence>
<sequence length="546" mass="59694">MSRRPPLLLLLALTAGHAQAANLVASVDRSRLNSGETVELTVQSSDVTQFGKPDLSPLEAQFEVSGTRQINQLTTLGGDNHATTRWIITLLPKENGTVVIPPLQVGELKTQPISLQVVETASQNTSAELAPVFIEANLDQSSVYVQAQALLTVRVYHSVSLYDDSSLTPLQIPDARIEQLGESRTYEKVINSIRHGVIETRYAIYPQHSGALMIAAQTFSATLVESRPPQENTLQGTKPGKLIHVSSANLPLTVKPKPAMYPADAPWIPARSLTLTEAWNPEPEHVQVGDSLTRSLTVKAEGLSSAQLPAQPSTDINGLRRYPDQPVLDNQNNDHGLTGSREDREALVPTRAGAVELPAVDVVWWNTHEDHLERTSLPARTLQVATNPSLVVDTPATPTVITAPDDDRLWLWQLSTLIFACTTLLGFGLWWRARRQPAVQRAAQTGPSPRSLLDDLKRATQANDPQATRQALDAWARQQPETLADMAARFVPLSDALDGLNGALYSESGHFWLGEDLWRAVKAIPVAEREQDPATDTTSLPPLYPK</sequence>
<dbReference type="RefSeq" id="WP_130909022.1">
    <property type="nucleotide sequence ID" value="NZ_JXDI01000005.1"/>
</dbReference>
<evidence type="ECO:0000313" key="6">
    <source>
        <dbReference type="Proteomes" id="UP000748067"/>
    </source>
</evidence>
<organism evidence="5 6">
    <name type="scientific">Pseudomonas antarctica</name>
    <dbReference type="NCBI Taxonomy" id="219572"/>
    <lineage>
        <taxon>Bacteria</taxon>
        <taxon>Pseudomonadati</taxon>
        <taxon>Pseudomonadota</taxon>
        <taxon>Gammaproteobacteria</taxon>
        <taxon>Pseudomonadales</taxon>
        <taxon>Pseudomonadaceae</taxon>
        <taxon>Pseudomonas</taxon>
    </lineage>
</organism>
<dbReference type="Proteomes" id="UP000748067">
    <property type="component" value="Unassembled WGS sequence"/>
</dbReference>
<dbReference type="PANTHER" id="PTHR40940:SF1">
    <property type="entry name" value="PROTEIN BATD"/>
    <property type="match status" value="1"/>
</dbReference>
<feature type="region of interest" description="Disordered" evidence="1">
    <location>
        <begin position="303"/>
        <end position="340"/>
    </location>
</feature>
<feature type="chain" id="PRO_5045198770" description="DUF7939 domain-containing protein" evidence="3">
    <location>
        <begin position="21"/>
        <end position="546"/>
    </location>
</feature>
<evidence type="ECO:0000256" key="2">
    <source>
        <dbReference type="SAM" id="Phobius"/>
    </source>
</evidence>
<comment type="caution">
    <text evidence="5">The sequence shown here is derived from an EMBL/GenBank/DDBJ whole genome shotgun (WGS) entry which is preliminary data.</text>
</comment>
<name>A0ABQ6ZMV8_9PSED</name>
<accession>A0ABQ6ZMV8</accession>
<proteinExistence type="predicted"/>
<protein>
    <recommendedName>
        <fullName evidence="4">DUF7939 domain-containing protein</fullName>
    </recommendedName>
</protein>
<feature type="domain" description="DUF7939" evidence="4">
    <location>
        <begin position="450"/>
        <end position="525"/>
    </location>
</feature>
<keyword evidence="6" id="KW-1185">Reference proteome</keyword>
<dbReference type="EMBL" id="JXDI01000005">
    <property type="protein sequence ID" value="KAF2405741.1"/>
    <property type="molecule type" value="Genomic_DNA"/>
</dbReference>
<keyword evidence="2" id="KW-0812">Transmembrane</keyword>
<dbReference type="PANTHER" id="PTHR40940">
    <property type="entry name" value="PROTEIN BATD-RELATED"/>
    <property type="match status" value="1"/>
</dbReference>
<evidence type="ECO:0000256" key="3">
    <source>
        <dbReference type="SAM" id="SignalP"/>
    </source>
</evidence>
<dbReference type="InterPro" id="IPR057699">
    <property type="entry name" value="DUF7939"/>
</dbReference>
<keyword evidence="2" id="KW-1133">Transmembrane helix</keyword>
<gene>
    <name evidence="5" type="ORF">PSAN_56310</name>
</gene>
<evidence type="ECO:0000313" key="5">
    <source>
        <dbReference type="EMBL" id="KAF2405741.1"/>
    </source>
</evidence>
<feature type="compositionally biased region" description="Polar residues" evidence="1">
    <location>
        <begin position="304"/>
        <end position="316"/>
    </location>
</feature>
<reference evidence="5 6" key="1">
    <citation type="submission" date="2015-01" db="EMBL/GenBank/DDBJ databases">
        <title>Genome Sequence of Pseudomonas antarctica CMS 35.</title>
        <authorList>
            <person name="Voget S."/>
            <person name="Chow J."/>
            <person name="Daniel R."/>
            <person name="Streit W."/>
        </authorList>
    </citation>
    <scope>NUCLEOTIDE SEQUENCE [LARGE SCALE GENOMIC DNA]</scope>
    <source>
        <strain evidence="5 6">CMS 35</strain>
    </source>
</reference>
<dbReference type="InterPro" id="IPR025738">
    <property type="entry name" value="BatD"/>
</dbReference>
<dbReference type="Pfam" id="PF13584">
    <property type="entry name" value="BatD"/>
    <property type="match status" value="1"/>
</dbReference>
<evidence type="ECO:0000256" key="1">
    <source>
        <dbReference type="SAM" id="MobiDB-lite"/>
    </source>
</evidence>
<feature type="signal peptide" evidence="3">
    <location>
        <begin position="1"/>
        <end position="20"/>
    </location>
</feature>
<keyword evidence="2" id="KW-0472">Membrane</keyword>
<keyword evidence="3" id="KW-0732">Signal</keyword>